<dbReference type="AlphaFoldDB" id="A0A6G1LKK1"/>
<organism evidence="1 2">
    <name type="scientific">Teratosphaeria nubilosa</name>
    <dbReference type="NCBI Taxonomy" id="161662"/>
    <lineage>
        <taxon>Eukaryota</taxon>
        <taxon>Fungi</taxon>
        <taxon>Dikarya</taxon>
        <taxon>Ascomycota</taxon>
        <taxon>Pezizomycotina</taxon>
        <taxon>Dothideomycetes</taxon>
        <taxon>Dothideomycetidae</taxon>
        <taxon>Mycosphaerellales</taxon>
        <taxon>Teratosphaeriaceae</taxon>
        <taxon>Teratosphaeria</taxon>
    </lineage>
</organism>
<dbReference type="Proteomes" id="UP000799436">
    <property type="component" value="Unassembled WGS sequence"/>
</dbReference>
<protein>
    <submittedName>
        <fullName evidence="1">Uncharacterized protein</fullName>
    </submittedName>
</protein>
<proteinExistence type="predicted"/>
<sequence length="160" mass="17560">MEVVTSQCVRGRGISAVEQYCNSTALRARVGRYMSKQAKNGQRRVPSHLRLFSLAGSPSQVPSTICTSMQAFCESAAIDRTENCCSELSELPLQTSNYSPLYERQSHHQGHHPGKVTFGSRLPSVFLHLNHERCPCAHSVSPCLPQVIAVRPCSKCGTTT</sequence>
<evidence type="ECO:0000313" key="2">
    <source>
        <dbReference type="Proteomes" id="UP000799436"/>
    </source>
</evidence>
<evidence type="ECO:0000313" key="1">
    <source>
        <dbReference type="EMBL" id="KAF2773092.1"/>
    </source>
</evidence>
<keyword evidence="2" id="KW-1185">Reference proteome</keyword>
<reference evidence="1" key="1">
    <citation type="journal article" date="2020" name="Stud. Mycol.">
        <title>101 Dothideomycetes genomes: a test case for predicting lifestyles and emergence of pathogens.</title>
        <authorList>
            <person name="Haridas S."/>
            <person name="Albert R."/>
            <person name="Binder M."/>
            <person name="Bloem J."/>
            <person name="Labutti K."/>
            <person name="Salamov A."/>
            <person name="Andreopoulos B."/>
            <person name="Baker S."/>
            <person name="Barry K."/>
            <person name="Bills G."/>
            <person name="Bluhm B."/>
            <person name="Cannon C."/>
            <person name="Castanera R."/>
            <person name="Culley D."/>
            <person name="Daum C."/>
            <person name="Ezra D."/>
            <person name="Gonzalez J."/>
            <person name="Henrissat B."/>
            <person name="Kuo A."/>
            <person name="Liang C."/>
            <person name="Lipzen A."/>
            <person name="Lutzoni F."/>
            <person name="Magnuson J."/>
            <person name="Mondo S."/>
            <person name="Nolan M."/>
            <person name="Ohm R."/>
            <person name="Pangilinan J."/>
            <person name="Park H.-J."/>
            <person name="Ramirez L."/>
            <person name="Alfaro M."/>
            <person name="Sun H."/>
            <person name="Tritt A."/>
            <person name="Yoshinaga Y."/>
            <person name="Zwiers L.-H."/>
            <person name="Turgeon B."/>
            <person name="Goodwin S."/>
            <person name="Spatafora J."/>
            <person name="Crous P."/>
            <person name="Grigoriev I."/>
        </authorList>
    </citation>
    <scope>NUCLEOTIDE SEQUENCE</scope>
    <source>
        <strain evidence="1">CBS 116005</strain>
    </source>
</reference>
<dbReference type="EMBL" id="ML995812">
    <property type="protein sequence ID" value="KAF2773092.1"/>
    <property type="molecule type" value="Genomic_DNA"/>
</dbReference>
<accession>A0A6G1LKK1</accession>
<gene>
    <name evidence="1" type="ORF">EJ03DRAFT_153341</name>
</gene>
<name>A0A6G1LKK1_9PEZI</name>